<comment type="caution">
    <text evidence="13">The sequence shown here is derived from an EMBL/GenBank/DDBJ whole genome shotgun (WGS) entry which is preliminary data.</text>
</comment>
<dbReference type="CDD" id="cd00202">
    <property type="entry name" value="ZnF_GATA"/>
    <property type="match status" value="1"/>
</dbReference>
<keyword evidence="8" id="KW-0539">Nucleus</keyword>
<evidence type="ECO:0000256" key="3">
    <source>
        <dbReference type="ARBA" id="ARBA00022771"/>
    </source>
</evidence>
<keyword evidence="5" id="KW-0805">Transcription regulation</keyword>
<evidence type="ECO:0000256" key="5">
    <source>
        <dbReference type="ARBA" id="ARBA00023015"/>
    </source>
</evidence>
<keyword evidence="6" id="KW-0238">DNA-binding</keyword>
<evidence type="ECO:0000256" key="11">
    <source>
        <dbReference type="SAM" id="MobiDB-lite"/>
    </source>
</evidence>
<keyword evidence="14" id="KW-1185">Reference proteome</keyword>
<evidence type="ECO:0000256" key="10">
    <source>
        <dbReference type="PROSITE-ProRule" id="PRU00094"/>
    </source>
</evidence>
<dbReference type="PROSITE" id="PS00344">
    <property type="entry name" value="GATA_ZN_FINGER_1"/>
    <property type="match status" value="1"/>
</dbReference>
<dbReference type="PROSITE" id="PS50114">
    <property type="entry name" value="GATA_ZN_FINGER_2"/>
    <property type="match status" value="1"/>
</dbReference>
<evidence type="ECO:0000256" key="7">
    <source>
        <dbReference type="ARBA" id="ARBA00023163"/>
    </source>
</evidence>
<feature type="domain" description="GATA-type" evidence="12">
    <location>
        <begin position="140"/>
        <end position="172"/>
    </location>
</feature>
<dbReference type="Pfam" id="PF00078">
    <property type="entry name" value="RVT_1"/>
    <property type="match status" value="1"/>
</dbReference>
<keyword evidence="2" id="KW-0479">Metal-binding</keyword>
<keyword evidence="4" id="KW-0862">Zinc</keyword>
<dbReference type="SUPFAM" id="SSF57716">
    <property type="entry name" value="Glucocorticoid receptor-like (DNA-binding domain)"/>
    <property type="match status" value="1"/>
</dbReference>
<dbReference type="GO" id="GO:0005634">
    <property type="term" value="C:nucleus"/>
    <property type="evidence" value="ECO:0007669"/>
    <property type="project" value="UniProtKB-SubCell"/>
</dbReference>
<dbReference type="InterPro" id="IPR013088">
    <property type="entry name" value="Znf_NHR/GATA"/>
</dbReference>
<protein>
    <recommendedName>
        <fullName evidence="12">GATA-type domain-containing protein</fullName>
    </recommendedName>
</protein>
<evidence type="ECO:0000313" key="14">
    <source>
        <dbReference type="Proteomes" id="UP000224567"/>
    </source>
</evidence>
<evidence type="ECO:0000313" key="13">
    <source>
        <dbReference type="EMBL" id="PHT52118.1"/>
    </source>
</evidence>
<comment type="subcellular location">
    <subcellularLocation>
        <location evidence="1">Nucleus</location>
    </subcellularLocation>
</comment>
<evidence type="ECO:0000256" key="1">
    <source>
        <dbReference type="ARBA" id="ARBA00004123"/>
    </source>
</evidence>
<feature type="region of interest" description="Disordered" evidence="11">
    <location>
        <begin position="68"/>
        <end position="93"/>
    </location>
</feature>
<reference evidence="13 14" key="1">
    <citation type="journal article" date="2017" name="Genome Biol.">
        <title>New reference genome sequences of hot pepper reveal the massive evolution of plant disease-resistance genes by retroduplication.</title>
        <authorList>
            <person name="Kim S."/>
            <person name="Park J."/>
            <person name="Yeom S.I."/>
            <person name="Kim Y.M."/>
            <person name="Seo E."/>
            <person name="Kim K.T."/>
            <person name="Kim M.S."/>
            <person name="Lee J.M."/>
            <person name="Cheong K."/>
            <person name="Shin H.S."/>
            <person name="Kim S.B."/>
            <person name="Han K."/>
            <person name="Lee J."/>
            <person name="Park M."/>
            <person name="Lee H.A."/>
            <person name="Lee H.Y."/>
            <person name="Lee Y."/>
            <person name="Oh S."/>
            <person name="Lee J.H."/>
            <person name="Choi E."/>
            <person name="Choi E."/>
            <person name="Lee S.E."/>
            <person name="Jeon J."/>
            <person name="Kim H."/>
            <person name="Choi G."/>
            <person name="Song H."/>
            <person name="Lee J."/>
            <person name="Lee S.C."/>
            <person name="Kwon J.K."/>
            <person name="Lee H.Y."/>
            <person name="Koo N."/>
            <person name="Hong Y."/>
            <person name="Kim R.W."/>
            <person name="Kang W.H."/>
            <person name="Huh J.H."/>
            <person name="Kang B.C."/>
            <person name="Yang T.J."/>
            <person name="Lee Y.H."/>
            <person name="Bennetzen J.L."/>
            <person name="Choi D."/>
        </authorList>
    </citation>
    <scope>NUCLEOTIDE SEQUENCE [LARGE SCALE GENOMIC DNA]</scope>
    <source>
        <strain evidence="14">cv. PBC81</strain>
    </source>
</reference>
<dbReference type="PANTHER" id="PTHR47255:SF15">
    <property type="entry name" value="GATA TRANSCRIPTION FACTOR 21"/>
    <property type="match status" value="1"/>
</dbReference>
<proteinExistence type="inferred from homology"/>
<dbReference type="InterPro" id="IPR043502">
    <property type="entry name" value="DNA/RNA_pol_sf"/>
</dbReference>
<dbReference type="SUPFAM" id="SSF52374">
    <property type="entry name" value="Nucleotidylyl transferase"/>
    <property type="match status" value="1"/>
</dbReference>
<evidence type="ECO:0000256" key="4">
    <source>
        <dbReference type="ARBA" id="ARBA00022833"/>
    </source>
</evidence>
<dbReference type="GO" id="GO:0006355">
    <property type="term" value="P:regulation of DNA-templated transcription"/>
    <property type="evidence" value="ECO:0007669"/>
    <property type="project" value="InterPro"/>
</dbReference>
<dbReference type="GO" id="GO:0000976">
    <property type="term" value="F:transcription cis-regulatory region binding"/>
    <property type="evidence" value="ECO:0007669"/>
    <property type="project" value="UniProtKB-ARBA"/>
</dbReference>
<evidence type="ECO:0000256" key="6">
    <source>
        <dbReference type="ARBA" id="ARBA00023125"/>
    </source>
</evidence>
<organism evidence="13 14">
    <name type="scientific">Capsicum baccatum</name>
    <name type="common">Peruvian pepper</name>
    <dbReference type="NCBI Taxonomy" id="33114"/>
    <lineage>
        <taxon>Eukaryota</taxon>
        <taxon>Viridiplantae</taxon>
        <taxon>Streptophyta</taxon>
        <taxon>Embryophyta</taxon>
        <taxon>Tracheophyta</taxon>
        <taxon>Spermatophyta</taxon>
        <taxon>Magnoliopsida</taxon>
        <taxon>eudicotyledons</taxon>
        <taxon>Gunneridae</taxon>
        <taxon>Pentapetalae</taxon>
        <taxon>asterids</taxon>
        <taxon>lamiids</taxon>
        <taxon>Solanales</taxon>
        <taxon>Solanaceae</taxon>
        <taxon>Solanoideae</taxon>
        <taxon>Capsiceae</taxon>
        <taxon>Capsicum</taxon>
    </lineage>
</organism>
<gene>
    <name evidence="13" type="ORF">CQW23_06580</name>
</gene>
<keyword evidence="3 10" id="KW-0863">Zinc-finger</keyword>
<dbReference type="InterPro" id="IPR014729">
    <property type="entry name" value="Rossmann-like_a/b/a_fold"/>
</dbReference>
<reference evidence="14" key="2">
    <citation type="journal article" date="2017" name="J. Anim. Genet.">
        <title>Multiple reference genome sequences of hot pepper reveal the massive evolution of plant disease resistance genes by retroduplication.</title>
        <authorList>
            <person name="Kim S."/>
            <person name="Park J."/>
            <person name="Yeom S.-I."/>
            <person name="Kim Y.-M."/>
            <person name="Seo E."/>
            <person name="Kim K.-T."/>
            <person name="Kim M.-S."/>
            <person name="Lee J.M."/>
            <person name="Cheong K."/>
            <person name="Shin H.-S."/>
            <person name="Kim S.-B."/>
            <person name="Han K."/>
            <person name="Lee J."/>
            <person name="Park M."/>
            <person name="Lee H.-A."/>
            <person name="Lee H.-Y."/>
            <person name="Lee Y."/>
            <person name="Oh S."/>
            <person name="Lee J.H."/>
            <person name="Choi E."/>
            <person name="Choi E."/>
            <person name="Lee S.E."/>
            <person name="Jeon J."/>
            <person name="Kim H."/>
            <person name="Choi G."/>
            <person name="Song H."/>
            <person name="Lee J."/>
            <person name="Lee S.-C."/>
            <person name="Kwon J.-K."/>
            <person name="Lee H.-Y."/>
            <person name="Koo N."/>
            <person name="Hong Y."/>
            <person name="Kim R.W."/>
            <person name="Kang W.-H."/>
            <person name="Huh J.H."/>
            <person name="Kang B.-C."/>
            <person name="Yang T.-J."/>
            <person name="Lee Y.-H."/>
            <person name="Bennetzen J.L."/>
            <person name="Choi D."/>
        </authorList>
    </citation>
    <scope>NUCLEOTIDE SEQUENCE [LARGE SCALE GENOMIC DNA]</scope>
    <source>
        <strain evidence="14">cv. PBC81</strain>
    </source>
</reference>
<dbReference type="Gene3D" id="3.40.50.620">
    <property type="entry name" value="HUPs"/>
    <property type="match status" value="1"/>
</dbReference>
<dbReference type="InterPro" id="IPR052138">
    <property type="entry name" value="GATA_ZnFinger_Domain"/>
</dbReference>
<dbReference type="Pfam" id="PF00320">
    <property type="entry name" value="GATA"/>
    <property type="match status" value="1"/>
</dbReference>
<dbReference type="AlphaFoldDB" id="A0A2G2X3Q1"/>
<dbReference type="SUPFAM" id="SSF56672">
    <property type="entry name" value="DNA/RNA polymerases"/>
    <property type="match status" value="1"/>
</dbReference>
<evidence type="ECO:0000256" key="2">
    <source>
        <dbReference type="ARBA" id="ARBA00022723"/>
    </source>
</evidence>
<dbReference type="Proteomes" id="UP000224567">
    <property type="component" value="Unassembled WGS sequence"/>
</dbReference>
<dbReference type="SMART" id="SM00401">
    <property type="entry name" value="ZnF_GATA"/>
    <property type="match status" value="1"/>
</dbReference>
<evidence type="ECO:0000256" key="9">
    <source>
        <dbReference type="ARBA" id="ARBA00024019"/>
    </source>
</evidence>
<dbReference type="EMBL" id="MLFT02000003">
    <property type="protein sequence ID" value="PHT52118.1"/>
    <property type="molecule type" value="Genomic_DNA"/>
</dbReference>
<name>A0A2G2X3Q1_CAPBA</name>
<dbReference type="GO" id="GO:0008270">
    <property type="term" value="F:zinc ion binding"/>
    <property type="evidence" value="ECO:0007669"/>
    <property type="project" value="UniProtKB-KW"/>
</dbReference>
<comment type="similarity">
    <text evidence="9">Belongs to the type IV zinc-finger family. Class B subfamily.</text>
</comment>
<dbReference type="InterPro" id="IPR000477">
    <property type="entry name" value="RT_dom"/>
</dbReference>
<sequence>MNIPTYTNSSSSSFPFELNNNEVQYDLSQYNSYQFASSSSNSSCQNFFNISTTNIHDQSGYDHFHSQFHQPQHQHEVDNFGSRSSGSHDQLEKKNKGLKLTLWKNKGVQKLKNNNLDYTNSKLKLEDQNDYNNNNIIPIRVCSDCNTTKTPLWRSGPKGPKSLCNACGIRQRKARRAAAAAAAATNGTNVSSTETSSTITTAITTTTKVKVQQQKNKTTKVNTNHVVPFKKRCKFLSTTTTAPAATVTATAHCTLVGSSSSSSSYNNNNNNNTNQKQKLCFEDFFVNLSNNLAIHRVFPQDEKEAAILLMALSSGLVHVCSEGFCVIGGYMPPVNDASKKKSLISAEHRVAMCELACKSSEFVMTDRWESLIESHDEDLGESGRAEIDEDNIYFGESVWIYPRALERSLEVSGVPVTYLRSIKDMYEGAKTQVRTAGGDSEHFLILTGLHQGSTLSPFLFAVVMDVLTQHIHGEVPWCMLFADDVVLIDETREGVNDKLEVWRQILESKGFRLSRSETEYMECKFNDLRQEDDRVVRFGS</sequence>
<evidence type="ECO:0000256" key="8">
    <source>
        <dbReference type="ARBA" id="ARBA00023242"/>
    </source>
</evidence>
<dbReference type="InterPro" id="IPR000679">
    <property type="entry name" value="Znf_GATA"/>
</dbReference>
<dbReference type="PANTHER" id="PTHR47255">
    <property type="entry name" value="GATA TRANSCRIPTION FACTOR 22-RELATED"/>
    <property type="match status" value="1"/>
</dbReference>
<dbReference type="OrthoDB" id="2162994at2759"/>
<dbReference type="FunFam" id="3.30.50.10:FF:000055">
    <property type="entry name" value="GATA transcription factor 21"/>
    <property type="match status" value="1"/>
</dbReference>
<keyword evidence="7" id="KW-0804">Transcription</keyword>
<accession>A0A2G2X3Q1</accession>
<dbReference type="Gene3D" id="3.30.50.10">
    <property type="entry name" value="Erythroid Transcription Factor GATA-1, subunit A"/>
    <property type="match status" value="1"/>
</dbReference>
<evidence type="ECO:0000259" key="12">
    <source>
        <dbReference type="PROSITE" id="PS50114"/>
    </source>
</evidence>